<evidence type="ECO:0000313" key="2">
    <source>
        <dbReference type="EMBL" id="CAP79505.1"/>
    </source>
</evidence>
<reference evidence="2 3" key="1">
    <citation type="journal article" date="2008" name="Nat. Biotechnol.">
        <title>Genome sequencing and analysis of the filamentous fungus Penicillium chrysogenum.</title>
        <authorList>
            <person name="van den Berg M.A."/>
            <person name="Albang R."/>
            <person name="Albermann K."/>
            <person name="Badger J.H."/>
            <person name="Daran J.-M."/>
            <person name="Driessen A.J.M."/>
            <person name="Garcia-Estrada C."/>
            <person name="Fedorova N.D."/>
            <person name="Harris D.M."/>
            <person name="Heijne W.H.M."/>
            <person name="Joardar V.S."/>
            <person name="Kiel J.A.K.W."/>
            <person name="Kovalchuk A."/>
            <person name="Martin J.F."/>
            <person name="Nierman W.C."/>
            <person name="Nijland J.G."/>
            <person name="Pronk J.T."/>
            <person name="Roubos J.A."/>
            <person name="van der Klei I.J."/>
            <person name="van Peij N.N.M.E."/>
            <person name="Veenhuis M."/>
            <person name="von Doehren H."/>
            <person name="Wagner C."/>
            <person name="Wortman J.R."/>
            <person name="Bovenberg R.A.L."/>
        </authorList>
    </citation>
    <scope>NUCLEOTIDE SEQUENCE [LARGE SCALE GENOMIC DNA]</scope>
    <source>
        <strain evidence="3">ATCC 28089 / DSM 1075 / NRRL 1951 / Wisconsin 54-1255</strain>
    </source>
</reference>
<gene>
    <name evidence="2" type="ORF">Pc23g00110</name>
    <name evidence="2" type="ORF">PCH_Pc23g00110</name>
</gene>
<dbReference type="AlphaFoldDB" id="B6HW70"/>
<dbReference type="EMBL" id="AM920438">
    <property type="protein sequence ID" value="CAP79505.1"/>
    <property type="molecule type" value="Genomic_DNA"/>
</dbReference>
<proteinExistence type="predicted"/>
<dbReference type="Proteomes" id="UP000000724">
    <property type="component" value="Contig Pc00c23"/>
</dbReference>
<dbReference type="OrthoDB" id="4371233at2759"/>
<protein>
    <submittedName>
        <fullName evidence="2">Uncharacterized protein</fullName>
    </submittedName>
</protein>
<organism evidence="2 3">
    <name type="scientific">Penicillium rubens (strain ATCC 28089 / DSM 1075 / NRRL 1951 / Wisconsin 54-1255)</name>
    <name type="common">Penicillium chrysogenum</name>
    <dbReference type="NCBI Taxonomy" id="500485"/>
    <lineage>
        <taxon>Eukaryota</taxon>
        <taxon>Fungi</taxon>
        <taxon>Dikarya</taxon>
        <taxon>Ascomycota</taxon>
        <taxon>Pezizomycotina</taxon>
        <taxon>Eurotiomycetes</taxon>
        <taxon>Eurotiomycetidae</taxon>
        <taxon>Eurotiales</taxon>
        <taxon>Aspergillaceae</taxon>
        <taxon>Penicillium</taxon>
        <taxon>Penicillium chrysogenum species complex</taxon>
    </lineage>
</organism>
<dbReference type="VEuPathDB" id="FungiDB:PCH_Pc23g00110"/>
<name>B6HW70_PENRW</name>
<evidence type="ECO:0000256" key="1">
    <source>
        <dbReference type="SAM" id="MobiDB-lite"/>
    </source>
</evidence>
<evidence type="ECO:0000313" key="3">
    <source>
        <dbReference type="Proteomes" id="UP000000724"/>
    </source>
</evidence>
<dbReference type="HOGENOM" id="CLU_2292609_0_0_1"/>
<accession>B6HW70</accession>
<feature type="region of interest" description="Disordered" evidence="1">
    <location>
        <begin position="23"/>
        <end position="59"/>
    </location>
</feature>
<sequence>MAHEVGFRDRHPLARLQRYYHSHETLEKNSTRRANQTPRANLDRRRSRHDPQAQTFRPSVYDGPGDCYLGTAGAGYNPIRGCVHLVAVIRKNNASGSHELT</sequence>
<keyword evidence="3" id="KW-1185">Reference proteome</keyword>